<name>A0ABW3Z7X4_9HYPH</name>
<evidence type="ECO:0000313" key="2">
    <source>
        <dbReference type="Proteomes" id="UP001597171"/>
    </source>
</evidence>
<accession>A0ABW3Z7X4</accession>
<gene>
    <name evidence="1" type="ORF">ACFQ4O_10190</name>
</gene>
<organism evidence="1 2">
    <name type="scientific">Methylopila musalis</name>
    <dbReference type="NCBI Taxonomy" id="1134781"/>
    <lineage>
        <taxon>Bacteria</taxon>
        <taxon>Pseudomonadati</taxon>
        <taxon>Pseudomonadota</taxon>
        <taxon>Alphaproteobacteria</taxon>
        <taxon>Hyphomicrobiales</taxon>
        <taxon>Methylopilaceae</taxon>
        <taxon>Methylopila</taxon>
    </lineage>
</organism>
<protein>
    <submittedName>
        <fullName evidence="1">Uncharacterized protein</fullName>
    </submittedName>
</protein>
<proteinExistence type="predicted"/>
<reference evidence="2" key="1">
    <citation type="journal article" date="2019" name="Int. J. Syst. Evol. Microbiol.">
        <title>The Global Catalogue of Microorganisms (GCM) 10K type strain sequencing project: providing services to taxonomists for standard genome sequencing and annotation.</title>
        <authorList>
            <consortium name="The Broad Institute Genomics Platform"/>
            <consortium name="The Broad Institute Genome Sequencing Center for Infectious Disease"/>
            <person name="Wu L."/>
            <person name="Ma J."/>
        </authorList>
    </citation>
    <scope>NUCLEOTIDE SEQUENCE [LARGE SCALE GENOMIC DNA]</scope>
    <source>
        <strain evidence="2">CCUG 61696</strain>
    </source>
</reference>
<dbReference type="RefSeq" id="WP_378775585.1">
    <property type="nucleotide sequence ID" value="NZ_JBHTMX010000081.1"/>
</dbReference>
<sequence>MLSYLDGDDGDVVTVYSRLVAIGGLCVGQNGQWHWALFALRRMDFDDGAHADPLGGMAPSREHALAALKERWALWLEDAGLVIPTPAHS</sequence>
<keyword evidence="2" id="KW-1185">Reference proteome</keyword>
<comment type="caution">
    <text evidence="1">The sequence shown here is derived from an EMBL/GenBank/DDBJ whole genome shotgun (WGS) entry which is preliminary data.</text>
</comment>
<dbReference type="EMBL" id="JBHTMX010000081">
    <property type="protein sequence ID" value="MFD1332367.1"/>
    <property type="molecule type" value="Genomic_DNA"/>
</dbReference>
<dbReference type="Proteomes" id="UP001597171">
    <property type="component" value="Unassembled WGS sequence"/>
</dbReference>
<evidence type="ECO:0000313" key="1">
    <source>
        <dbReference type="EMBL" id="MFD1332367.1"/>
    </source>
</evidence>